<evidence type="ECO:0000256" key="5">
    <source>
        <dbReference type="ARBA" id="ARBA00022679"/>
    </source>
</evidence>
<keyword evidence="21" id="KW-1185">Reference proteome</keyword>
<dbReference type="CDD" id="cd02183">
    <property type="entry name" value="GH16_fungal_CRH1_transglycosylase"/>
    <property type="match status" value="1"/>
</dbReference>
<keyword evidence="9" id="KW-0325">Glycoprotein</keyword>
<comment type="function">
    <text evidence="14">Dual chitinase/transglycosylase that plays a role in cell wall architecture. Chitinase and transglycosylase activities are coupled. Required for the polysaccharide cross-linking at the septa and the cell wall. More specifically, transfers chitin to 1,6-beta-glucan in the cell wall.</text>
</comment>
<dbReference type="GO" id="GO:0016757">
    <property type="term" value="F:glycosyltransferase activity"/>
    <property type="evidence" value="ECO:0007669"/>
    <property type="project" value="UniProtKB-KW"/>
</dbReference>
<feature type="domain" description="GH16" evidence="19">
    <location>
        <begin position="64"/>
        <end position="293"/>
    </location>
</feature>
<dbReference type="FunFam" id="2.60.120.200:FF:000159">
    <property type="entry name" value="Glycosidase"/>
    <property type="match status" value="1"/>
</dbReference>
<sequence length="462" mass="47739">MGRAWASAAVVIFSATAVLAQTGTGVKCGPGNLCPSSTPCCSQYGECGVGAYCLGGCDPLFSNSLDSCVPEPVCQNLQHKFTDLDGIVANTKYLGDSSKAGWVSSGTPLQAPTKDAVILTLSEDGSSSSGTLLASTVYVWYGKVTAQMKSSRGQGVVSAFILLSDNKDEIDFEFVGADLQNVQSNFYFQGITDYDNEKNITMPNNSDTFSDYHTYEIDWQPDQLTWSVDGSIQRTLKKSDTFNKTDNQYHYPQTPARVQLSLWPAGIAKNGQGTVEWAGGLIDWDASDVKSNGYYYSMFKEVDVQCYQAPSDAAATSGKTSYVYVDNKGIESSVAITGNNTVLKSLLGTGTDMDKDYPKQAKASGTTTSGAAAATSEVATIPGLSGAGPGTDGTRGGGGTSAGGSGSGAGSGSDTSSGSGAASSGIGGFSQGDQKGSSDAAKHVVAGSMVAALMAFVGMMLL</sequence>
<evidence type="ECO:0000256" key="18">
    <source>
        <dbReference type="SAM" id="SignalP"/>
    </source>
</evidence>
<dbReference type="PANTHER" id="PTHR10963">
    <property type="entry name" value="GLYCOSYL HYDROLASE-RELATED"/>
    <property type="match status" value="1"/>
</dbReference>
<evidence type="ECO:0000256" key="15">
    <source>
        <dbReference type="PIRNR" id="PIRNR037299"/>
    </source>
</evidence>
<dbReference type="Gene3D" id="2.60.120.200">
    <property type="match status" value="1"/>
</dbReference>
<evidence type="ECO:0000256" key="6">
    <source>
        <dbReference type="ARBA" id="ARBA00022729"/>
    </source>
</evidence>
<dbReference type="PIRSF" id="PIRSF037299">
    <property type="entry name" value="Glycosidase_CRH1_prd"/>
    <property type="match status" value="1"/>
</dbReference>
<feature type="signal peptide" evidence="18">
    <location>
        <begin position="1"/>
        <end position="20"/>
    </location>
</feature>
<dbReference type="PANTHER" id="PTHR10963:SF22">
    <property type="entry name" value="GLYCOSIDASE CRH2-RELATED"/>
    <property type="match status" value="1"/>
</dbReference>
<dbReference type="GO" id="GO:0098552">
    <property type="term" value="C:side of membrane"/>
    <property type="evidence" value="ECO:0007669"/>
    <property type="project" value="UniProtKB-KW"/>
</dbReference>
<dbReference type="InterPro" id="IPR017168">
    <property type="entry name" value="CHR-like"/>
</dbReference>
<evidence type="ECO:0000256" key="13">
    <source>
        <dbReference type="ARBA" id="ARBA00038074"/>
    </source>
</evidence>
<keyword evidence="5" id="KW-0808">Transferase</keyword>
<keyword evidence="10" id="KW-0449">Lipoprotein</keyword>
<protein>
    <recommendedName>
        <fullName evidence="15">Crh-like protein</fullName>
        <ecNumber evidence="15">3.2.-.-</ecNumber>
    </recommendedName>
</protein>
<keyword evidence="11 20" id="KW-0326">Glycosidase</keyword>
<dbReference type="InterPro" id="IPR000757">
    <property type="entry name" value="Beta-glucanase-like"/>
</dbReference>
<reference evidence="20" key="1">
    <citation type="journal article" date="2023" name="Genome Biol. Evol.">
        <title>First Whole Genome Sequence and Flow Cytometry Genome Size Data for the Lichen-Forming Fungus Ramalina farinacea (Ascomycota).</title>
        <authorList>
            <person name="Llewellyn T."/>
            <person name="Mian S."/>
            <person name="Hill R."/>
            <person name="Leitch I.J."/>
            <person name="Gaya E."/>
        </authorList>
    </citation>
    <scope>NUCLEOTIDE SEQUENCE</scope>
    <source>
        <strain evidence="20">LIQ254RAFAR</strain>
    </source>
</reference>
<dbReference type="InterPro" id="IPR050546">
    <property type="entry name" value="Glycosyl_Hydrlase_16"/>
</dbReference>
<evidence type="ECO:0000256" key="17">
    <source>
        <dbReference type="SAM" id="MobiDB-lite"/>
    </source>
</evidence>
<dbReference type="PROSITE" id="PS00026">
    <property type="entry name" value="CHIT_BIND_I_1"/>
    <property type="match status" value="1"/>
</dbReference>
<comment type="subcellular location">
    <subcellularLocation>
        <location evidence="2">Membrane</location>
        <topology evidence="2">Lipid-anchor</topology>
        <topology evidence="2">GPI-anchor</topology>
    </subcellularLocation>
</comment>
<evidence type="ECO:0000256" key="12">
    <source>
        <dbReference type="ARBA" id="ARBA00023316"/>
    </source>
</evidence>
<keyword evidence="3" id="KW-0336">GPI-anchor</keyword>
<dbReference type="GO" id="GO:0005975">
    <property type="term" value="P:carbohydrate metabolic process"/>
    <property type="evidence" value="ECO:0007669"/>
    <property type="project" value="InterPro"/>
</dbReference>
<feature type="compositionally biased region" description="Low complexity" evidence="17">
    <location>
        <begin position="412"/>
        <end position="424"/>
    </location>
</feature>
<keyword evidence="8 15" id="KW-0472">Membrane</keyword>
<evidence type="ECO:0000256" key="8">
    <source>
        <dbReference type="ARBA" id="ARBA00023136"/>
    </source>
</evidence>
<comment type="catalytic activity">
    <reaction evidence="1">
        <text>Random endo-hydrolysis of N-acetyl-beta-D-glucosaminide (1-&gt;4)-beta-linkages in chitin and chitodextrins.</text>
        <dbReference type="EC" id="3.2.1.14"/>
    </reaction>
</comment>
<dbReference type="EMBL" id="JAPUFD010000011">
    <property type="protein sequence ID" value="MDI1490096.1"/>
    <property type="molecule type" value="Genomic_DNA"/>
</dbReference>
<evidence type="ECO:0000259" key="19">
    <source>
        <dbReference type="PROSITE" id="PS51762"/>
    </source>
</evidence>
<keyword evidence="12" id="KW-0961">Cell wall biogenesis/degradation</keyword>
<evidence type="ECO:0000256" key="11">
    <source>
        <dbReference type="ARBA" id="ARBA00023295"/>
    </source>
</evidence>
<keyword evidence="7 15" id="KW-0378">Hydrolase</keyword>
<evidence type="ECO:0000256" key="3">
    <source>
        <dbReference type="ARBA" id="ARBA00022622"/>
    </source>
</evidence>
<evidence type="ECO:0000256" key="4">
    <source>
        <dbReference type="ARBA" id="ARBA00022676"/>
    </source>
</evidence>
<dbReference type="GO" id="GO:0008061">
    <property type="term" value="F:chitin binding"/>
    <property type="evidence" value="ECO:0007669"/>
    <property type="project" value="InterPro"/>
</dbReference>
<evidence type="ECO:0000256" key="2">
    <source>
        <dbReference type="ARBA" id="ARBA00004589"/>
    </source>
</evidence>
<feature type="compositionally biased region" description="Gly residues" evidence="17">
    <location>
        <begin position="385"/>
        <end position="411"/>
    </location>
</feature>
<evidence type="ECO:0000256" key="10">
    <source>
        <dbReference type="ARBA" id="ARBA00023288"/>
    </source>
</evidence>
<evidence type="ECO:0000256" key="16">
    <source>
        <dbReference type="PIRSR" id="PIRSR037299-1"/>
    </source>
</evidence>
<feature type="active site" description="Nucleophile" evidence="16">
    <location>
        <position position="169"/>
    </location>
</feature>
<evidence type="ECO:0000256" key="1">
    <source>
        <dbReference type="ARBA" id="ARBA00000822"/>
    </source>
</evidence>
<dbReference type="PROSITE" id="PS51762">
    <property type="entry name" value="GH16_2"/>
    <property type="match status" value="1"/>
</dbReference>
<dbReference type="AlphaFoldDB" id="A0AA43TSQ5"/>
<dbReference type="GO" id="GO:0031505">
    <property type="term" value="P:fungal-type cell wall organization"/>
    <property type="evidence" value="ECO:0007669"/>
    <property type="project" value="TreeGrafter"/>
</dbReference>
<feature type="region of interest" description="Disordered" evidence="17">
    <location>
        <begin position="379"/>
        <end position="437"/>
    </location>
</feature>
<accession>A0AA43TSQ5</accession>
<dbReference type="InterPro" id="IPR013320">
    <property type="entry name" value="ConA-like_dom_sf"/>
</dbReference>
<evidence type="ECO:0000313" key="21">
    <source>
        <dbReference type="Proteomes" id="UP001161017"/>
    </source>
</evidence>
<dbReference type="InterPro" id="IPR018371">
    <property type="entry name" value="Chitin-binding_1_CS"/>
</dbReference>
<dbReference type="Pfam" id="PF00722">
    <property type="entry name" value="Glyco_hydro_16"/>
    <property type="match status" value="1"/>
</dbReference>
<gene>
    <name evidence="20" type="primary">UTR2</name>
    <name evidence="20" type="ORF">OHK93_001296</name>
</gene>
<evidence type="ECO:0000256" key="9">
    <source>
        <dbReference type="ARBA" id="ARBA00023180"/>
    </source>
</evidence>
<dbReference type="SUPFAM" id="SSF49899">
    <property type="entry name" value="Concanavalin A-like lectins/glucanases"/>
    <property type="match status" value="1"/>
</dbReference>
<feature type="chain" id="PRO_5041320778" description="Crh-like protein" evidence="18">
    <location>
        <begin position="21"/>
        <end position="462"/>
    </location>
</feature>
<dbReference type="GO" id="GO:0008843">
    <property type="term" value="F:endochitinase activity"/>
    <property type="evidence" value="ECO:0007669"/>
    <property type="project" value="UniProtKB-EC"/>
</dbReference>
<dbReference type="GO" id="GO:0009277">
    <property type="term" value="C:fungal-type cell wall"/>
    <property type="evidence" value="ECO:0007669"/>
    <property type="project" value="UniProtKB-ARBA"/>
</dbReference>
<comment type="similarity">
    <text evidence="13">Belongs to the glycosyl hydrolase 16 family. CRH1 subfamily.</text>
</comment>
<dbReference type="EC" id="3.2.-.-" evidence="15"/>
<feature type="active site" description="Proton donor" evidence="16">
    <location>
        <position position="173"/>
    </location>
</feature>
<proteinExistence type="inferred from homology"/>
<evidence type="ECO:0000313" key="20">
    <source>
        <dbReference type="EMBL" id="MDI1490096.1"/>
    </source>
</evidence>
<organism evidence="20 21">
    <name type="scientific">Ramalina farinacea</name>
    <dbReference type="NCBI Taxonomy" id="258253"/>
    <lineage>
        <taxon>Eukaryota</taxon>
        <taxon>Fungi</taxon>
        <taxon>Dikarya</taxon>
        <taxon>Ascomycota</taxon>
        <taxon>Pezizomycotina</taxon>
        <taxon>Lecanoromycetes</taxon>
        <taxon>OSLEUM clade</taxon>
        <taxon>Lecanoromycetidae</taxon>
        <taxon>Lecanorales</taxon>
        <taxon>Lecanorineae</taxon>
        <taxon>Ramalinaceae</taxon>
        <taxon>Ramalina</taxon>
    </lineage>
</organism>
<keyword evidence="6 18" id="KW-0732">Signal</keyword>
<name>A0AA43TSQ5_9LECA</name>
<dbReference type="Proteomes" id="UP001161017">
    <property type="component" value="Unassembled WGS sequence"/>
</dbReference>
<evidence type="ECO:0000256" key="14">
    <source>
        <dbReference type="ARBA" id="ARBA00093308"/>
    </source>
</evidence>
<comment type="caution">
    <text evidence="20">The sequence shown here is derived from an EMBL/GenBank/DDBJ whole genome shotgun (WGS) entry which is preliminary data.</text>
</comment>
<evidence type="ECO:0000256" key="7">
    <source>
        <dbReference type="ARBA" id="ARBA00022801"/>
    </source>
</evidence>
<keyword evidence="4" id="KW-0328">Glycosyltransferase</keyword>